<dbReference type="Proteomes" id="UP000734854">
    <property type="component" value="Unassembled WGS sequence"/>
</dbReference>
<accession>A0A8J5KLT8</accession>
<sequence>MLDAHLHYVQGVAWDPFGHYVALSALWKRKDDQRALSYAERSLRIVYRHISSHIMKGNLYLSFNRPDATITAFRAAQELRSDFHSYQGLVSSYLALAKNKEAFFTAWGAMKIITQSAKALKLVGDVHASSSSGREKARMFDKSALLLGPGFLEAALALAEWHVVDGHHKDAILRDMLKRLPIHGDDELGHFAFEHLLESELGCKGNYLLMVNLYSKVVRWEEVRESVEKCLRDAKMDKNNVHDVK</sequence>
<dbReference type="InterPro" id="IPR011990">
    <property type="entry name" value="TPR-like_helical_dom_sf"/>
</dbReference>
<proteinExistence type="predicted"/>
<evidence type="ECO:0000313" key="2">
    <source>
        <dbReference type="Proteomes" id="UP000734854"/>
    </source>
</evidence>
<dbReference type="AlphaFoldDB" id="A0A8J5KLT8"/>
<keyword evidence="2" id="KW-1185">Reference proteome</keyword>
<dbReference type="Pfam" id="PF20431">
    <property type="entry name" value="E_motif"/>
    <property type="match status" value="1"/>
</dbReference>
<organism evidence="1 2">
    <name type="scientific">Zingiber officinale</name>
    <name type="common">Ginger</name>
    <name type="synonym">Amomum zingiber</name>
    <dbReference type="NCBI Taxonomy" id="94328"/>
    <lineage>
        <taxon>Eukaryota</taxon>
        <taxon>Viridiplantae</taxon>
        <taxon>Streptophyta</taxon>
        <taxon>Embryophyta</taxon>
        <taxon>Tracheophyta</taxon>
        <taxon>Spermatophyta</taxon>
        <taxon>Magnoliopsida</taxon>
        <taxon>Liliopsida</taxon>
        <taxon>Zingiberales</taxon>
        <taxon>Zingiberaceae</taxon>
        <taxon>Zingiber</taxon>
    </lineage>
</organism>
<dbReference type="InterPro" id="IPR046848">
    <property type="entry name" value="E_motif"/>
</dbReference>
<dbReference type="Gene3D" id="1.25.40.10">
    <property type="entry name" value="Tetratricopeptide repeat domain"/>
    <property type="match status" value="1"/>
</dbReference>
<evidence type="ECO:0000313" key="1">
    <source>
        <dbReference type="EMBL" id="KAG6484776.1"/>
    </source>
</evidence>
<dbReference type="SUPFAM" id="SSF48452">
    <property type="entry name" value="TPR-like"/>
    <property type="match status" value="1"/>
</dbReference>
<comment type="caution">
    <text evidence="1">The sequence shown here is derived from an EMBL/GenBank/DDBJ whole genome shotgun (WGS) entry which is preliminary data.</text>
</comment>
<dbReference type="EMBL" id="JACMSC010000015">
    <property type="protein sequence ID" value="KAG6484776.1"/>
    <property type="molecule type" value="Genomic_DNA"/>
</dbReference>
<name>A0A8J5KLT8_ZINOF</name>
<reference evidence="1 2" key="1">
    <citation type="submission" date="2020-08" db="EMBL/GenBank/DDBJ databases">
        <title>Plant Genome Project.</title>
        <authorList>
            <person name="Zhang R.-G."/>
        </authorList>
    </citation>
    <scope>NUCLEOTIDE SEQUENCE [LARGE SCALE GENOMIC DNA]</scope>
    <source>
        <tissue evidence="1">Rhizome</tissue>
    </source>
</reference>
<protein>
    <submittedName>
        <fullName evidence="1">Uncharacterized protein</fullName>
    </submittedName>
</protein>
<gene>
    <name evidence="1" type="ORF">ZIOFF_053301</name>
</gene>